<dbReference type="AlphaFoldDB" id="A0A834WHB8"/>
<name>A0A834WHB8_9FABA</name>
<dbReference type="EMBL" id="JAAIUW010000007">
    <property type="protein sequence ID" value="KAF7823385.1"/>
    <property type="molecule type" value="Genomic_DNA"/>
</dbReference>
<evidence type="ECO:0000313" key="2">
    <source>
        <dbReference type="Proteomes" id="UP000634136"/>
    </source>
</evidence>
<comment type="caution">
    <text evidence="1">The sequence shown here is derived from an EMBL/GenBank/DDBJ whole genome shotgun (WGS) entry which is preliminary data.</text>
</comment>
<keyword evidence="2" id="KW-1185">Reference proteome</keyword>
<dbReference type="GO" id="GO:0000502">
    <property type="term" value="C:proteasome complex"/>
    <property type="evidence" value="ECO:0007669"/>
    <property type="project" value="UniProtKB-KW"/>
</dbReference>
<gene>
    <name evidence="1" type="ORF">G2W53_021529</name>
</gene>
<dbReference type="OrthoDB" id="2020070at2759"/>
<protein>
    <submittedName>
        <fullName evidence="1">26S proteasome regulatory subunit N1</fullName>
    </submittedName>
</protein>
<organism evidence="1 2">
    <name type="scientific">Senna tora</name>
    <dbReference type="NCBI Taxonomy" id="362788"/>
    <lineage>
        <taxon>Eukaryota</taxon>
        <taxon>Viridiplantae</taxon>
        <taxon>Streptophyta</taxon>
        <taxon>Embryophyta</taxon>
        <taxon>Tracheophyta</taxon>
        <taxon>Spermatophyta</taxon>
        <taxon>Magnoliopsida</taxon>
        <taxon>eudicotyledons</taxon>
        <taxon>Gunneridae</taxon>
        <taxon>Pentapetalae</taxon>
        <taxon>rosids</taxon>
        <taxon>fabids</taxon>
        <taxon>Fabales</taxon>
        <taxon>Fabaceae</taxon>
        <taxon>Caesalpinioideae</taxon>
        <taxon>Cassia clade</taxon>
        <taxon>Senna</taxon>
    </lineage>
</organism>
<dbReference type="PANTHER" id="PTHR33604:SF1">
    <property type="entry name" value="GLYCOSYLTRANSFERASE FAMILY PROTEIN 2"/>
    <property type="match status" value="1"/>
</dbReference>
<reference evidence="1" key="1">
    <citation type="submission" date="2020-09" db="EMBL/GenBank/DDBJ databases">
        <title>Genome-Enabled Discovery of Anthraquinone Biosynthesis in Senna tora.</title>
        <authorList>
            <person name="Kang S.-H."/>
            <person name="Pandey R.P."/>
            <person name="Lee C.-M."/>
            <person name="Sim J.-S."/>
            <person name="Jeong J.-T."/>
            <person name="Choi B.-S."/>
            <person name="Jung M."/>
            <person name="Ginzburg D."/>
            <person name="Zhao K."/>
            <person name="Won S.Y."/>
            <person name="Oh T.-J."/>
            <person name="Yu Y."/>
            <person name="Kim N.-H."/>
            <person name="Lee O.R."/>
            <person name="Lee T.-H."/>
            <person name="Bashyal P."/>
            <person name="Kim T.-S."/>
            <person name="Lee W.-H."/>
            <person name="Kawkins C."/>
            <person name="Kim C.-K."/>
            <person name="Kim J.S."/>
            <person name="Ahn B.O."/>
            <person name="Rhee S.Y."/>
            <person name="Sohng J.K."/>
        </authorList>
    </citation>
    <scope>NUCLEOTIDE SEQUENCE</scope>
    <source>
        <tissue evidence="1">Leaf</tissue>
    </source>
</reference>
<keyword evidence="1" id="KW-0647">Proteasome</keyword>
<accession>A0A834WHB8</accession>
<evidence type="ECO:0000313" key="1">
    <source>
        <dbReference type="EMBL" id="KAF7823385.1"/>
    </source>
</evidence>
<sequence length="121" mass="14037">MCTRTRDSPRIRRKTRFEFRTNGWKASWKKFLIDMMYLRGHNKKDFEVPLLKEDFRVLLPGMKLPAASKLPSLNLFNQQVSLKGLKANGAKLGQDVLGCDNAIEIVVVDQRTGFSRRCFKF</sequence>
<dbReference type="PANTHER" id="PTHR33604">
    <property type="entry name" value="OSJNBA0004B13.7 PROTEIN"/>
    <property type="match status" value="1"/>
</dbReference>
<dbReference type="Proteomes" id="UP000634136">
    <property type="component" value="Unassembled WGS sequence"/>
</dbReference>
<proteinExistence type="predicted"/>